<dbReference type="NCBIfam" id="TIGR01643">
    <property type="entry name" value="YD_repeat_2x"/>
    <property type="match status" value="1"/>
</dbReference>
<dbReference type="InterPro" id="IPR006530">
    <property type="entry name" value="YD"/>
</dbReference>
<protein>
    <recommendedName>
        <fullName evidence="4">DUF4595 domain-containing protein</fullName>
    </recommendedName>
</protein>
<dbReference type="OrthoDB" id="1453573at2"/>
<proteinExistence type="predicted"/>
<dbReference type="PROSITE" id="PS51257">
    <property type="entry name" value="PROKAR_LIPOPROTEIN"/>
    <property type="match status" value="1"/>
</dbReference>
<evidence type="ECO:0000256" key="1">
    <source>
        <dbReference type="SAM" id="SignalP"/>
    </source>
</evidence>
<evidence type="ECO:0008006" key="4">
    <source>
        <dbReference type="Google" id="ProtNLM"/>
    </source>
</evidence>
<dbReference type="Pfam" id="PF05593">
    <property type="entry name" value="RHS_repeat"/>
    <property type="match status" value="1"/>
</dbReference>
<dbReference type="InterPro" id="IPR031325">
    <property type="entry name" value="RHS_repeat"/>
</dbReference>
<reference evidence="2 3" key="1">
    <citation type="submission" date="2018-02" db="EMBL/GenBank/DDBJ databases">
        <title>Genome sequences of Apibacter spp., gut symbionts of Asian honey bees.</title>
        <authorList>
            <person name="Kwong W.K."/>
            <person name="Steele M.I."/>
            <person name="Moran N.A."/>
        </authorList>
    </citation>
    <scope>NUCLEOTIDE SEQUENCE [LARGE SCALE GENOMIC DNA]</scope>
    <source>
        <strain evidence="3">wkB301</strain>
    </source>
</reference>
<feature type="chain" id="PRO_5015666588" description="DUF4595 domain-containing protein" evidence="1">
    <location>
        <begin position="19"/>
        <end position="250"/>
    </location>
</feature>
<dbReference type="EMBL" id="PSZM01000046">
    <property type="protein sequence ID" value="PQL90438.1"/>
    <property type="molecule type" value="Genomic_DNA"/>
</dbReference>
<feature type="signal peptide" evidence="1">
    <location>
        <begin position="1"/>
        <end position="18"/>
    </location>
</feature>
<evidence type="ECO:0000313" key="3">
    <source>
        <dbReference type="Proteomes" id="UP000238042"/>
    </source>
</evidence>
<dbReference type="Gene3D" id="2.180.10.10">
    <property type="entry name" value="RHS repeat-associated core"/>
    <property type="match status" value="1"/>
</dbReference>
<organism evidence="2 3">
    <name type="scientific">Apibacter adventoris</name>
    <dbReference type="NCBI Taxonomy" id="1679466"/>
    <lineage>
        <taxon>Bacteria</taxon>
        <taxon>Pseudomonadati</taxon>
        <taxon>Bacteroidota</taxon>
        <taxon>Flavobacteriia</taxon>
        <taxon>Flavobacteriales</taxon>
        <taxon>Weeksellaceae</taxon>
        <taxon>Apibacter</taxon>
    </lineage>
</organism>
<keyword evidence="3" id="KW-1185">Reference proteome</keyword>
<keyword evidence="1" id="KW-0732">Signal</keyword>
<sequence>MKNLLLIAITMFSFSLFFSCGEENFEPYEIDNSSQNLKLLPSEITKSFTDPSTGAISTSSYITLDYNSKNQLISIQETLTGGYKNTYNIAYDENTNNVTEVSVNSYKTGIAKYTYKYIDKENILENVIISGVNKTYTLTLNSKQQLISKNNPDTGTITYGYDAAGNLLTKNSDQNVYDKTKGWMSSVQTPNWLFNNFGEEFPGTFNLINNIITDWDGNTYSYIEFNPSKYPLKIIVNNNTEINIKYIYVK</sequence>
<comment type="caution">
    <text evidence="2">The sequence shown here is derived from an EMBL/GenBank/DDBJ whole genome shotgun (WGS) entry which is preliminary data.</text>
</comment>
<name>A0A2S8A7A8_9FLAO</name>
<dbReference type="AlphaFoldDB" id="A0A2S8A7A8"/>
<dbReference type="RefSeq" id="WP_105247609.1">
    <property type="nucleotide sequence ID" value="NZ_PSZM01000046.1"/>
</dbReference>
<evidence type="ECO:0000313" key="2">
    <source>
        <dbReference type="EMBL" id="PQL90438.1"/>
    </source>
</evidence>
<gene>
    <name evidence="2" type="ORF">C4S77_11125</name>
</gene>
<accession>A0A2S8A7A8</accession>
<dbReference type="Proteomes" id="UP000238042">
    <property type="component" value="Unassembled WGS sequence"/>
</dbReference>